<comment type="subcellular location">
    <subcellularLocation>
        <location evidence="1">Nucleus</location>
    </subcellularLocation>
</comment>
<dbReference type="FunCoup" id="A0A804J8N3">
    <property type="interactions" value="423"/>
</dbReference>
<keyword evidence="11" id="KW-1185">Reference proteome</keyword>
<dbReference type="InterPro" id="IPR036093">
    <property type="entry name" value="NAC_dom_sf"/>
</dbReference>
<keyword evidence="3" id="KW-0238">DNA-binding</keyword>
<dbReference type="InterPro" id="IPR003441">
    <property type="entry name" value="NAC-dom"/>
</dbReference>
<evidence type="ECO:0000256" key="1">
    <source>
        <dbReference type="ARBA" id="ARBA00004123"/>
    </source>
</evidence>
<dbReference type="PROSITE" id="PS51005">
    <property type="entry name" value="NAC"/>
    <property type="match status" value="1"/>
</dbReference>
<dbReference type="Pfam" id="PF02365">
    <property type="entry name" value="NAM"/>
    <property type="match status" value="1"/>
</dbReference>
<evidence type="ECO:0000313" key="9">
    <source>
        <dbReference type="EMBL" id="CAG1839688.1"/>
    </source>
</evidence>
<dbReference type="SUPFAM" id="SSF101941">
    <property type="entry name" value="NAC domain"/>
    <property type="match status" value="1"/>
</dbReference>
<proteinExistence type="predicted"/>
<dbReference type="OrthoDB" id="1912886at2759"/>
<reference evidence="10" key="2">
    <citation type="submission" date="2021-05" db="UniProtKB">
        <authorList>
            <consortium name="EnsemblPlants"/>
        </authorList>
    </citation>
    <scope>IDENTIFICATION</scope>
    <source>
        <strain evidence="10">subsp. malaccensis</strain>
    </source>
</reference>
<evidence type="ECO:0000256" key="3">
    <source>
        <dbReference type="ARBA" id="ARBA00023125"/>
    </source>
</evidence>
<keyword evidence="7" id="KW-1133">Transmembrane helix</keyword>
<evidence type="ECO:0000256" key="7">
    <source>
        <dbReference type="SAM" id="Phobius"/>
    </source>
</evidence>
<feature type="region of interest" description="Disordered" evidence="6">
    <location>
        <begin position="297"/>
        <end position="316"/>
    </location>
</feature>
<evidence type="ECO:0000313" key="11">
    <source>
        <dbReference type="Proteomes" id="UP000012960"/>
    </source>
</evidence>
<dbReference type="PANTHER" id="PTHR31744">
    <property type="entry name" value="PROTEIN CUP-SHAPED COTYLEDON 2-RELATED"/>
    <property type="match status" value="1"/>
</dbReference>
<organism evidence="10 11">
    <name type="scientific">Musa acuminata subsp. malaccensis</name>
    <name type="common">Wild banana</name>
    <name type="synonym">Musa malaccensis</name>
    <dbReference type="NCBI Taxonomy" id="214687"/>
    <lineage>
        <taxon>Eukaryota</taxon>
        <taxon>Viridiplantae</taxon>
        <taxon>Streptophyta</taxon>
        <taxon>Embryophyta</taxon>
        <taxon>Tracheophyta</taxon>
        <taxon>Spermatophyta</taxon>
        <taxon>Magnoliopsida</taxon>
        <taxon>Liliopsida</taxon>
        <taxon>Zingiberales</taxon>
        <taxon>Musaceae</taxon>
        <taxon>Musa</taxon>
    </lineage>
</organism>
<dbReference type="GO" id="GO:0003677">
    <property type="term" value="F:DNA binding"/>
    <property type="evidence" value="ECO:0007669"/>
    <property type="project" value="UniProtKB-KW"/>
</dbReference>
<keyword evidence="2" id="KW-0805">Transcription regulation</keyword>
<dbReference type="Gramene" id="Ma05_t25980.1">
    <property type="protein sequence ID" value="Ma05_p25980.1"/>
    <property type="gene ID" value="Ma05_g25980"/>
</dbReference>
<dbReference type="PANTHER" id="PTHR31744:SF235">
    <property type="entry name" value="NAC DOMAIN-CONTAINING PROTEIN"/>
    <property type="match status" value="1"/>
</dbReference>
<keyword evidence="5" id="KW-0539">Nucleus</keyword>
<dbReference type="EMBL" id="HG996470">
    <property type="protein sequence ID" value="CAG1839688.1"/>
    <property type="molecule type" value="Genomic_DNA"/>
</dbReference>
<evidence type="ECO:0000256" key="2">
    <source>
        <dbReference type="ARBA" id="ARBA00023015"/>
    </source>
</evidence>
<dbReference type="EnsemblPlants" id="Ma05_t25980.1">
    <property type="protein sequence ID" value="Ma05_p25980.1"/>
    <property type="gene ID" value="Ma05_g25980"/>
</dbReference>
<evidence type="ECO:0000259" key="8">
    <source>
        <dbReference type="PROSITE" id="PS51005"/>
    </source>
</evidence>
<dbReference type="GO" id="GO:0006355">
    <property type="term" value="P:regulation of DNA-templated transcription"/>
    <property type="evidence" value="ECO:0007669"/>
    <property type="project" value="InterPro"/>
</dbReference>
<name>A0A804J8N3_MUSAM</name>
<keyword evidence="7" id="KW-0812">Transmembrane</keyword>
<dbReference type="GO" id="GO:0005634">
    <property type="term" value="C:nucleus"/>
    <property type="evidence" value="ECO:0007669"/>
    <property type="project" value="UniProtKB-SubCell"/>
</dbReference>
<evidence type="ECO:0000256" key="5">
    <source>
        <dbReference type="ARBA" id="ARBA00023242"/>
    </source>
</evidence>
<feature type="domain" description="NAC" evidence="8">
    <location>
        <begin position="8"/>
        <end position="157"/>
    </location>
</feature>
<dbReference type="Proteomes" id="UP000012960">
    <property type="component" value="Unplaced"/>
</dbReference>
<evidence type="ECO:0000256" key="6">
    <source>
        <dbReference type="SAM" id="MobiDB-lite"/>
    </source>
</evidence>
<dbReference type="Gene3D" id="2.170.150.80">
    <property type="entry name" value="NAC domain"/>
    <property type="match status" value="1"/>
</dbReference>
<gene>
    <name evidence="9" type="ORF">GSMUA_277920.1</name>
</gene>
<evidence type="ECO:0000313" key="10">
    <source>
        <dbReference type="EnsemblPlants" id="Ma05_p25980.1"/>
    </source>
</evidence>
<evidence type="ECO:0000256" key="4">
    <source>
        <dbReference type="ARBA" id="ARBA00023163"/>
    </source>
</evidence>
<dbReference type="AlphaFoldDB" id="A0A804J8N3"/>
<feature type="transmembrane region" description="Helical" evidence="7">
    <location>
        <begin position="442"/>
        <end position="465"/>
    </location>
</feature>
<protein>
    <submittedName>
        <fullName evidence="9">(wild Malaysian banana) hypothetical protein</fullName>
    </submittedName>
</protein>
<sequence>MDKLSASLPPGFGFHPTDVELISHYLKRKILGHKFDELIPELDIYKHEPWDLPAKCRLPTRDSKWHFFNLRDRKYPNGSRSNRATEEGYWKSTGRDRNVKFQNRVIGTKKTLVFHEGRPPRGKHTDWIMHEYYIDEKECKAAPGLKDAFVLCRVTKRNGWQVEIEKIEPMGCKESSHSGEIDDINAWVAELFDPDFGAPVNDFNTPSTDFGTSSNMLEHEAEISQTDLRSLLPKQEPVDHYLDQSAEGDLDYLLEGDIYNILQSDSVLWESNGTIDTAFTTESSSPDGNAGKENFTSFGHNDTGIQIRPRRAGPAAELTSKKIRLQVSKMESRGSASVNHTVKIDKEDRHLDLKKSHNTDFSAFDQESAVGKLSVCFHRADAKSNPSSGSNLPCSVASRSLLGARPATDVTLQKSTGALDDASCIRGILRSLGMAVRALPSAGWNCFILSGCIIGIAALLICLLLRDARGFLASFSSLWL</sequence>
<reference evidence="9" key="1">
    <citation type="submission" date="2021-03" db="EMBL/GenBank/DDBJ databases">
        <authorList>
            <consortium name="Genoscope - CEA"/>
            <person name="William W."/>
        </authorList>
    </citation>
    <scope>NUCLEOTIDE SEQUENCE</scope>
    <source>
        <strain evidence="9">Doubled-haploid Pahang</strain>
    </source>
</reference>
<dbReference type="InParanoid" id="A0A804J8N3"/>
<accession>A0A804J8N3</accession>
<keyword evidence="7" id="KW-0472">Membrane</keyword>
<dbReference type="FunFam" id="2.170.150.80:FF:000002">
    <property type="entry name" value="Nac domain-containing protein 86"/>
    <property type="match status" value="1"/>
</dbReference>
<keyword evidence="4" id="KW-0804">Transcription</keyword>